<dbReference type="AlphaFoldDB" id="A0A9N9P5G1"/>
<accession>A0A9N9P5G1</accession>
<feature type="non-terminal residue" evidence="1">
    <location>
        <position position="166"/>
    </location>
</feature>
<evidence type="ECO:0000313" key="2">
    <source>
        <dbReference type="Proteomes" id="UP000789342"/>
    </source>
</evidence>
<reference evidence="1" key="1">
    <citation type="submission" date="2021-06" db="EMBL/GenBank/DDBJ databases">
        <authorList>
            <person name="Kallberg Y."/>
            <person name="Tangrot J."/>
            <person name="Rosling A."/>
        </authorList>
    </citation>
    <scope>NUCLEOTIDE SEQUENCE</scope>
    <source>
        <strain evidence="1">CL551</strain>
    </source>
</reference>
<evidence type="ECO:0000313" key="1">
    <source>
        <dbReference type="EMBL" id="CAG8791686.1"/>
    </source>
</evidence>
<dbReference type="Proteomes" id="UP000789342">
    <property type="component" value="Unassembled WGS sequence"/>
</dbReference>
<dbReference type="EMBL" id="CAJVPV010062225">
    <property type="protein sequence ID" value="CAG8791686.1"/>
    <property type="molecule type" value="Genomic_DNA"/>
</dbReference>
<keyword evidence="2" id="KW-1185">Reference proteome</keyword>
<dbReference type="PANTHER" id="PTHR22605:SF1">
    <property type="entry name" value="RZ-TYPE DOMAIN-CONTAINING PROTEIN"/>
    <property type="match status" value="1"/>
</dbReference>
<feature type="non-terminal residue" evidence="1">
    <location>
        <position position="1"/>
    </location>
</feature>
<sequence length="166" mass="19075">DTVFSGQIFVAACHSRSLVPNVILSLFANHQSFPEPWQILICQSTTTAEEISFFIKRSFIAADNGYKDYLFCIANVEFLDLELQYNLVRTIRNFQEKKKDYLLALVCTQENGRNHHIINQFAENVHVTNGLDAKSMELWYQEICPDVKCVTSKMSGQGKTEWIKES</sequence>
<comment type="caution">
    <text evidence="1">The sequence shown here is derived from an EMBL/GenBank/DDBJ whole genome shotgun (WGS) entry which is preliminary data.</text>
</comment>
<name>A0A9N9P5G1_9GLOM</name>
<dbReference type="GO" id="GO:0004842">
    <property type="term" value="F:ubiquitin-protein transferase activity"/>
    <property type="evidence" value="ECO:0007669"/>
    <property type="project" value="InterPro"/>
</dbReference>
<gene>
    <name evidence="1" type="ORF">AMORRO_LOCUS18203</name>
</gene>
<organism evidence="1 2">
    <name type="scientific">Acaulospora morrowiae</name>
    <dbReference type="NCBI Taxonomy" id="94023"/>
    <lineage>
        <taxon>Eukaryota</taxon>
        <taxon>Fungi</taxon>
        <taxon>Fungi incertae sedis</taxon>
        <taxon>Mucoromycota</taxon>
        <taxon>Glomeromycotina</taxon>
        <taxon>Glomeromycetes</taxon>
        <taxon>Diversisporales</taxon>
        <taxon>Acaulosporaceae</taxon>
        <taxon>Acaulospora</taxon>
    </lineage>
</organism>
<protein>
    <submittedName>
        <fullName evidence="1">15841_t:CDS:1</fullName>
    </submittedName>
</protein>
<proteinExistence type="predicted"/>
<dbReference type="GO" id="GO:0016887">
    <property type="term" value="F:ATP hydrolysis activity"/>
    <property type="evidence" value="ECO:0007669"/>
    <property type="project" value="InterPro"/>
</dbReference>
<dbReference type="PANTHER" id="PTHR22605">
    <property type="entry name" value="RZ-TYPE DOMAIN-CONTAINING PROTEIN"/>
    <property type="match status" value="1"/>
</dbReference>
<dbReference type="InterPro" id="IPR031248">
    <property type="entry name" value="RNF213"/>
</dbReference>
<dbReference type="OrthoDB" id="2436333at2759"/>